<protein>
    <submittedName>
        <fullName evidence="1">Uncharacterized protein</fullName>
    </submittedName>
</protein>
<dbReference type="AlphaFoldDB" id="A0A166A8Z9"/>
<reference evidence="1 2" key="1">
    <citation type="journal article" date="2016" name="Mol. Biol. Evol.">
        <title>Comparative Genomics of Early-Diverging Mushroom-Forming Fungi Provides Insights into the Origins of Lignocellulose Decay Capabilities.</title>
        <authorList>
            <person name="Nagy L.G."/>
            <person name="Riley R."/>
            <person name="Tritt A."/>
            <person name="Adam C."/>
            <person name="Daum C."/>
            <person name="Floudas D."/>
            <person name="Sun H."/>
            <person name="Yadav J.S."/>
            <person name="Pangilinan J."/>
            <person name="Larsson K.H."/>
            <person name="Matsuura K."/>
            <person name="Barry K."/>
            <person name="Labutti K."/>
            <person name="Kuo R."/>
            <person name="Ohm R.A."/>
            <person name="Bhattacharya S.S."/>
            <person name="Shirouzu T."/>
            <person name="Yoshinaga Y."/>
            <person name="Martin F.M."/>
            <person name="Grigoriev I.V."/>
            <person name="Hibbett D.S."/>
        </authorList>
    </citation>
    <scope>NUCLEOTIDE SEQUENCE [LARGE SCALE GENOMIC DNA]</scope>
    <source>
        <strain evidence="1 2">CBS 109695</strain>
    </source>
</reference>
<evidence type="ECO:0000313" key="1">
    <source>
        <dbReference type="EMBL" id="KZP11364.1"/>
    </source>
</evidence>
<sequence length="82" mass="8746">MRNASKFGKAAPVGWPTSADVYAGGCIPEIRTFPQSSAITRGGDMLRMLYCAPEGLRLAAVLNPAISESRGMPHFVGPRSPR</sequence>
<dbReference type="EMBL" id="KV417664">
    <property type="protein sequence ID" value="KZP11364.1"/>
    <property type="molecule type" value="Genomic_DNA"/>
</dbReference>
<organism evidence="1 2">
    <name type="scientific">Athelia psychrophila</name>
    <dbReference type="NCBI Taxonomy" id="1759441"/>
    <lineage>
        <taxon>Eukaryota</taxon>
        <taxon>Fungi</taxon>
        <taxon>Dikarya</taxon>
        <taxon>Basidiomycota</taxon>
        <taxon>Agaricomycotina</taxon>
        <taxon>Agaricomycetes</taxon>
        <taxon>Agaricomycetidae</taxon>
        <taxon>Atheliales</taxon>
        <taxon>Atheliaceae</taxon>
        <taxon>Athelia</taxon>
    </lineage>
</organism>
<dbReference type="Proteomes" id="UP000076532">
    <property type="component" value="Unassembled WGS sequence"/>
</dbReference>
<accession>A0A166A8Z9</accession>
<proteinExistence type="predicted"/>
<evidence type="ECO:0000313" key="2">
    <source>
        <dbReference type="Proteomes" id="UP000076532"/>
    </source>
</evidence>
<gene>
    <name evidence="1" type="ORF">FIBSPDRAFT_871556</name>
</gene>
<keyword evidence="2" id="KW-1185">Reference proteome</keyword>
<name>A0A166A8Z9_9AGAM</name>